<organism evidence="2 3">
    <name type="scientific">Candidatus Woesebacteria bacterium GW2011_GWA1_39_21b</name>
    <dbReference type="NCBI Taxonomy" id="1618551"/>
    <lineage>
        <taxon>Bacteria</taxon>
        <taxon>Candidatus Woeseibacteriota</taxon>
    </lineage>
</organism>
<dbReference type="InterPro" id="IPR038720">
    <property type="entry name" value="YprB_RNase_H-like_dom"/>
</dbReference>
<sequence>MYSEVIFDVETKKLFGDIKGNDPGDLGVSIVSLYKRKIDEDYKEVKGNILSFWEKDFPEMWPIFQGVDRIIGYNSIGFDTPALKPYANFPFSKLPHFDIMLKVKEIFGRRIPMDAIAKETLDREKKETGLEAVYFWQKGDKESLERLRKYCEDDVIITRDIYDYVLKNGYLLFKDKWNTLQKVELDFSYPKTDSPEKQIGLF</sequence>
<proteinExistence type="predicted"/>
<evidence type="ECO:0000313" key="3">
    <source>
        <dbReference type="Proteomes" id="UP000034690"/>
    </source>
</evidence>
<dbReference type="EMBL" id="LBWQ01000021">
    <property type="protein sequence ID" value="KKR13223.1"/>
    <property type="molecule type" value="Genomic_DNA"/>
</dbReference>
<feature type="domain" description="YprB ribonuclease H-like" evidence="1">
    <location>
        <begin position="6"/>
        <end position="165"/>
    </location>
</feature>
<dbReference type="Gene3D" id="3.30.420.10">
    <property type="entry name" value="Ribonuclease H-like superfamily/Ribonuclease H"/>
    <property type="match status" value="1"/>
</dbReference>
<dbReference type="Proteomes" id="UP000034690">
    <property type="component" value="Unassembled WGS sequence"/>
</dbReference>
<reference evidence="2 3" key="1">
    <citation type="journal article" date="2015" name="Nature">
        <title>rRNA introns, odd ribosomes, and small enigmatic genomes across a large radiation of phyla.</title>
        <authorList>
            <person name="Brown C.T."/>
            <person name="Hug L.A."/>
            <person name="Thomas B.C."/>
            <person name="Sharon I."/>
            <person name="Castelle C.J."/>
            <person name="Singh A."/>
            <person name="Wilkins M.J."/>
            <person name="Williams K.H."/>
            <person name="Banfield J.F."/>
        </authorList>
    </citation>
    <scope>NUCLEOTIDE SEQUENCE [LARGE SCALE GENOMIC DNA]</scope>
</reference>
<comment type="caution">
    <text evidence="2">The sequence shown here is derived from an EMBL/GenBank/DDBJ whole genome shotgun (WGS) entry which is preliminary data.</text>
</comment>
<dbReference type="SUPFAM" id="SSF53098">
    <property type="entry name" value="Ribonuclease H-like"/>
    <property type="match status" value="1"/>
</dbReference>
<gene>
    <name evidence="2" type="ORF">UT40_C0021G0005</name>
</gene>
<name>A0A0G0NCL8_9BACT</name>
<evidence type="ECO:0000313" key="2">
    <source>
        <dbReference type="EMBL" id="KKR13223.1"/>
    </source>
</evidence>
<dbReference type="GO" id="GO:0003676">
    <property type="term" value="F:nucleic acid binding"/>
    <property type="evidence" value="ECO:0007669"/>
    <property type="project" value="InterPro"/>
</dbReference>
<dbReference type="InterPro" id="IPR012337">
    <property type="entry name" value="RNaseH-like_sf"/>
</dbReference>
<dbReference type="Pfam" id="PF13482">
    <property type="entry name" value="RNase_H_2"/>
    <property type="match status" value="1"/>
</dbReference>
<protein>
    <recommendedName>
        <fullName evidence="1">YprB ribonuclease H-like domain-containing protein</fullName>
    </recommendedName>
</protein>
<evidence type="ECO:0000259" key="1">
    <source>
        <dbReference type="Pfam" id="PF13482"/>
    </source>
</evidence>
<accession>A0A0G0NCL8</accession>
<dbReference type="AlphaFoldDB" id="A0A0G0NCL8"/>
<dbReference type="InterPro" id="IPR036397">
    <property type="entry name" value="RNaseH_sf"/>
</dbReference>